<proteinExistence type="predicted"/>
<dbReference type="PRINTS" id="PR00003">
    <property type="entry name" value="4DISULPHCORE"/>
</dbReference>
<accession>A0A6A4WHH4</accession>
<dbReference type="Proteomes" id="UP000440578">
    <property type="component" value="Unassembled WGS sequence"/>
</dbReference>
<evidence type="ECO:0000259" key="2">
    <source>
        <dbReference type="PROSITE" id="PS51390"/>
    </source>
</evidence>
<dbReference type="AlphaFoldDB" id="A0A6A4WHH4"/>
<feature type="domain" description="WAP" evidence="2">
    <location>
        <begin position="156"/>
        <end position="204"/>
    </location>
</feature>
<dbReference type="InterPro" id="IPR008197">
    <property type="entry name" value="WAP_dom"/>
</dbReference>
<dbReference type="InterPro" id="IPR050514">
    <property type="entry name" value="WAP_four-disulfide_core"/>
</dbReference>
<sequence length="420" mass="45800">MKLPLLVLSLAAAAVAQLDFGGNDPEGVILLEPDVVAAPPDQPVSPLTVFFEEDHYTNKAAEEGFCEYHCGSERRPTVVKPGRCPAEQPRPGLGCADFTDQCTYDSECPGAQRCCFDGCARVCVDPDLRKRCEDISCPQGTACVEYPPADARCVSTETKSGRCPAPLPEGSRVSCETTCQYDSECDAGDKCCYNGCAFQCLKPRKPGCEETKCRVGFKCEEDRYGNPECKPIPCEQDGEVVDIECNSCTCIQGFLLCSQEECPPTKPGFCPKIVRGYMGVCLEECSSDYDCADDSKCCSTGCGHTCQAPIPEIVHPCKTVRFRCGKQTRCAATRALCRPGETCPLVPLCVSKRAPYCDRCPDGKVCVLQKKYCSGGGACHRQPICIQLYSDDTIFEENELLEQQVVANQQSRDAENSVFF</sequence>
<keyword evidence="1" id="KW-0732">Signal</keyword>
<dbReference type="Gene3D" id="4.10.75.10">
    <property type="entry name" value="Elafin-like"/>
    <property type="match status" value="3"/>
</dbReference>
<evidence type="ECO:0000256" key="1">
    <source>
        <dbReference type="SAM" id="SignalP"/>
    </source>
</evidence>
<dbReference type="EMBL" id="VIIS01000621">
    <property type="protein sequence ID" value="KAF0306937.1"/>
    <property type="molecule type" value="Genomic_DNA"/>
</dbReference>
<dbReference type="SUPFAM" id="SSF57256">
    <property type="entry name" value="Elafin-like"/>
    <property type="match status" value="3"/>
</dbReference>
<dbReference type="OrthoDB" id="6060011at2759"/>
<feature type="domain" description="WAP" evidence="2">
    <location>
        <begin position="263"/>
        <end position="310"/>
    </location>
</feature>
<dbReference type="GO" id="GO:0005615">
    <property type="term" value="C:extracellular space"/>
    <property type="evidence" value="ECO:0007669"/>
    <property type="project" value="TreeGrafter"/>
</dbReference>
<evidence type="ECO:0000313" key="3">
    <source>
        <dbReference type="EMBL" id="KAF0306937.1"/>
    </source>
</evidence>
<dbReference type="GO" id="GO:0019731">
    <property type="term" value="P:antibacterial humoral response"/>
    <property type="evidence" value="ECO:0007669"/>
    <property type="project" value="TreeGrafter"/>
</dbReference>
<name>A0A6A4WHH4_AMPAM</name>
<dbReference type="PANTHER" id="PTHR19441:SF95">
    <property type="entry name" value="PERLWAPIN ISOFORM X1"/>
    <property type="match status" value="1"/>
</dbReference>
<feature type="signal peptide" evidence="1">
    <location>
        <begin position="1"/>
        <end position="16"/>
    </location>
</feature>
<gene>
    <name evidence="3" type="primary">Wfdc18</name>
    <name evidence="3" type="ORF">FJT64_021630</name>
</gene>
<feature type="domain" description="WAP" evidence="2">
    <location>
        <begin position="77"/>
        <end position="127"/>
    </location>
</feature>
<dbReference type="GO" id="GO:0004867">
    <property type="term" value="F:serine-type endopeptidase inhibitor activity"/>
    <property type="evidence" value="ECO:0007669"/>
    <property type="project" value="TreeGrafter"/>
</dbReference>
<dbReference type="SMART" id="SM00217">
    <property type="entry name" value="WAP"/>
    <property type="match status" value="3"/>
</dbReference>
<dbReference type="InterPro" id="IPR036645">
    <property type="entry name" value="Elafin-like_sf"/>
</dbReference>
<dbReference type="PANTHER" id="PTHR19441">
    <property type="entry name" value="WHEY ACDIC PROTEIN WAP"/>
    <property type="match status" value="1"/>
</dbReference>
<organism evidence="3 4">
    <name type="scientific">Amphibalanus amphitrite</name>
    <name type="common">Striped barnacle</name>
    <name type="synonym">Balanus amphitrite</name>
    <dbReference type="NCBI Taxonomy" id="1232801"/>
    <lineage>
        <taxon>Eukaryota</taxon>
        <taxon>Metazoa</taxon>
        <taxon>Ecdysozoa</taxon>
        <taxon>Arthropoda</taxon>
        <taxon>Crustacea</taxon>
        <taxon>Multicrustacea</taxon>
        <taxon>Cirripedia</taxon>
        <taxon>Thoracica</taxon>
        <taxon>Thoracicalcarea</taxon>
        <taxon>Balanomorpha</taxon>
        <taxon>Balanoidea</taxon>
        <taxon>Balanidae</taxon>
        <taxon>Amphibalaninae</taxon>
        <taxon>Amphibalanus</taxon>
    </lineage>
</organism>
<reference evidence="3 4" key="1">
    <citation type="submission" date="2019-07" db="EMBL/GenBank/DDBJ databases">
        <title>Draft genome assembly of a fouling barnacle, Amphibalanus amphitrite (Darwin, 1854): The first reference genome for Thecostraca.</title>
        <authorList>
            <person name="Kim W."/>
        </authorList>
    </citation>
    <scope>NUCLEOTIDE SEQUENCE [LARGE SCALE GENOMIC DNA]</scope>
    <source>
        <strain evidence="3">SNU_AA5</strain>
        <tissue evidence="3">Soma without cirri and trophi</tissue>
    </source>
</reference>
<dbReference type="CDD" id="cd00199">
    <property type="entry name" value="WAP"/>
    <property type="match status" value="1"/>
</dbReference>
<dbReference type="Pfam" id="PF00095">
    <property type="entry name" value="WAP"/>
    <property type="match status" value="3"/>
</dbReference>
<keyword evidence="4" id="KW-1185">Reference proteome</keyword>
<comment type="caution">
    <text evidence="3">The sequence shown here is derived from an EMBL/GenBank/DDBJ whole genome shotgun (WGS) entry which is preliminary data.</text>
</comment>
<feature type="chain" id="PRO_5025561964" evidence="1">
    <location>
        <begin position="17"/>
        <end position="420"/>
    </location>
</feature>
<dbReference type="PROSITE" id="PS51390">
    <property type="entry name" value="WAP"/>
    <property type="match status" value="3"/>
</dbReference>
<dbReference type="GO" id="GO:0045087">
    <property type="term" value="P:innate immune response"/>
    <property type="evidence" value="ECO:0007669"/>
    <property type="project" value="TreeGrafter"/>
</dbReference>
<evidence type="ECO:0000313" key="4">
    <source>
        <dbReference type="Proteomes" id="UP000440578"/>
    </source>
</evidence>
<protein>
    <submittedName>
        <fullName evidence="3">WAP four-disulfide core domain protein 18</fullName>
    </submittedName>
</protein>